<name>A0ABW7FAD6_9BURK</name>
<evidence type="ECO:0000259" key="1">
    <source>
        <dbReference type="Pfam" id="PF20247"/>
    </source>
</evidence>
<dbReference type="EMBL" id="JBIGHV010000013">
    <property type="protein sequence ID" value="MFG6433592.1"/>
    <property type="molecule type" value="Genomic_DNA"/>
</dbReference>
<reference evidence="2 3" key="1">
    <citation type="submission" date="2024-08" db="EMBL/GenBank/DDBJ databases">
        <authorList>
            <person name="Lu H."/>
        </authorList>
    </citation>
    <scope>NUCLEOTIDE SEQUENCE [LARGE SCALE GENOMIC DNA]</scope>
    <source>
        <strain evidence="2 3">LYH14W</strain>
    </source>
</reference>
<dbReference type="CDD" id="cd21173">
    <property type="entry name" value="NucC-like"/>
    <property type="match status" value="1"/>
</dbReference>
<sequence length="247" mass="27821">MRFEDHFRSISAELNAVKDRVRYMIDDGHWPTDGEWKESVLRTIIRRSAPASVSVGRGFVVKRDQSSRQIDILIYDSAHPVLYRDGDLVFVAPAACLAAIEVKSRLTPAQHAEACERLADNAEFIRRGRGGGRAFIGLFSYEEQAVTPEKGLHALFASARGSSYRVIDHAALGETKFFKWWPMPPGVRQADYQSWHAYELAGMAAGYFLHNLLMHLSPDARQIDDDAWFPEQSKEANMVGGRRLIDA</sequence>
<dbReference type="Pfam" id="PF20247">
    <property type="entry name" value="DUF6602"/>
    <property type="match status" value="1"/>
</dbReference>
<organism evidence="2 3">
    <name type="scientific">Pelomonas parva</name>
    <dbReference type="NCBI Taxonomy" id="3299032"/>
    <lineage>
        <taxon>Bacteria</taxon>
        <taxon>Pseudomonadati</taxon>
        <taxon>Pseudomonadota</taxon>
        <taxon>Betaproteobacteria</taxon>
        <taxon>Burkholderiales</taxon>
        <taxon>Sphaerotilaceae</taxon>
        <taxon>Roseateles</taxon>
    </lineage>
</organism>
<protein>
    <submittedName>
        <fullName evidence="2">DUF6602 domain-containing protein</fullName>
    </submittedName>
</protein>
<feature type="domain" description="DUF6602" evidence="1">
    <location>
        <begin position="29"/>
        <end position="119"/>
    </location>
</feature>
<keyword evidence="3" id="KW-1185">Reference proteome</keyword>
<evidence type="ECO:0000313" key="3">
    <source>
        <dbReference type="Proteomes" id="UP001606210"/>
    </source>
</evidence>
<dbReference type="RefSeq" id="WP_394484452.1">
    <property type="nucleotide sequence ID" value="NZ_JBIGHV010000013.1"/>
</dbReference>
<evidence type="ECO:0000313" key="2">
    <source>
        <dbReference type="EMBL" id="MFG6433592.1"/>
    </source>
</evidence>
<gene>
    <name evidence="2" type="ORF">ACG00Y_27045</name>
</gene>
<dbReference type="Proteomes" id="UP001606210">
    <property type="component" value="Unassembled WGS sequence"/>
</dbReference>
<dbReference type="InterPro" id="IPR046537">
    <property type="entry name" value="DUF6602"/>
</dbReference>
<proteinExistence type="predicted"/>
<comment type="caution">
    <text evidence="2">The sequence shown here is derived from an EMBL/GenBank/DDBJ whole genome shotgun (WGS) entry which is preliminary data.</text>
</comment>
<accession>A0ABW7FAD6</accession>